<keyword evidence="6" id="KW-0443">Lipid metabolism</keyword>
<dbReference type="InterPro" id="IPR002582">
    <property type="entry name" value="ACPS"/>
</dbReference>
<evidence type="ECO:0000256" key="4">
    <source>
        <dbReference type="ARBA" id="ARBA00022832"/>
    </source>
</evidence>
<dbReference type="EC" id="2.7.8.7" evidence="9"/>
<dbReference type="AlphaFoldDB" id="A0A645H1Q9"/>
<reference evidence="9" key="1">
    <citation type="submission" date="2019-08" db="EMBL/GenBank/DDBJ databases">
        <authorList>
            <person name="Kucharzyk K."/>
            <person name="Murdoch R.W."/>
            <person name="Higgins S."/>
            <person name="Loffler F."/>
        </authorList>
    </citation>
    <scope>NUCLEOTIDE SEQUENCE</scope>
</reference>
<keyword evidence="2 9" id="KW-0808">Transferase</keyword>
<keyword evidence="1" id="KW-0444">Lipid biosynthesis</keyword>
<comment type="caution">
    <text evidence="9">The sequence shown here is derived from an EMBL/GenBank/DDBJ whole genome shotgun (WGS) entry which is preliminary data.</text>
</comment>
<evidence type="ECO:0000256" key="3">
    <source>
        <dbReference type="ARBA" id="ARBA00022723"/>
    </source>
</evidence>
<keyword evidence="3" id="KW-0479">Metal-binding</keyword>
<keyword evidence="4" id="KW-0276">Fatty acid metabolism</keyword>
<dbReference type="GO" id="GO:0006633">
    <property type="term" value="P:fatty acid biosynthetic process"/>
    <property type="evidence" value="ECO:0007669"/>
    <property type="project" value="UniProtKB-KW"/>
</dbReference>
<protein>
    <submittedName>
        <fullName evidence="9">Holo-[acyl-carrier-protein] synthase</fullName>
        <ecNumber evidence="9">2.7.8.7</ecNumber>
    </submittedName>
</protein>
<dbReference type="EMBL" id="VSSQ01080631">
    <property type="protein sequence ID" value="MPN29783.1"/>
    <property type="molecule type" value="Genomic_DNA"/>
</dbReference>
<dbReference type="HAMAP" id="MF_00101">
    <property type="entry name" value="AcpS"/>
    <property type="match status" value="1"/>
</dbReference>
<evidence type="ECO:0000256" key="6">
    <source>
        <dbReference type="ARBA" id="ARBA00023098"/>
    </source>
</evidence>
<dbReference type="GO" id="GO:0000287">
    <property type="term" value="F:magnesium ion binding"/>
    <property type="evidence" value="ECO:0007669"/>
    <property type="project" value="InterPro"/>
</dbReference>
<accession>A0A645H1Q9</accession>
<keyword evidence="7" id="KW-0275">Fatty acid biosynthesis</keyword>
<evidence type="ECO:0000259" key="8">
    <source>
        <dbReference type="Pfam" id="PF01648"/>
    </source>
</evidence>
<feature type="domain" description="4'-phosphopantetheinyl transferase" evidence="8">
    <location>
        <begin position="17"/>
        <end position="106"/>
    </location>
</feature>
<dbReference type="InterPro" id="IPR004568">
    <property type="entry name" value="Ppantetheine-prot_Trfase_dom"/>
</dbReference>
<gene>
    <name evidence="9" type="primary">acpS_26</name>
    <name evidence="9" type="ORF">SDC9_177236</name>
</gene>
<evidence type="ECO:0000256" key="5">
    <source>
        <dbReference type="ARBA" id="ARBA00022842"/>
    </source>
</evidence>
<sequence length="138" mass="15046">MAPPDSRFEHDSAYAPRIGCDLAEAASIVESIQVFGERYLARVYTDTERHQSQEAPDRLAARFAGKEAVLKVLRTTAGISFRDVEIIDGADGAPQVRLHRQARTVAHTQQLGPIGLSLSHERGMALATAISLPTHEKS</sequence>
<organism evidence="9">
    <name type="scientific">bioreactor metagenome</name>
    <dbReference type="NCBI Taxonomy" id="1076179"/>
    <lineage>
        <taxon>unclassified sequences</taxon>
        <taxon>metagenomes</taxon>
        <taxon>ecological metagenomes</taxon>
    </lineage>
</organism>
<name>A0A645H1Q9_9ZZZZ</name>
<evidence type="ECO:0000256" key="2">
    <source>
        <dbReference type="ARBA" id="ARBA00022679"/>
    </source>
</evidence>
<dbReference type="Pfam" id="PF01648">
    <property type="entry name" value="ACPS"/>
    <property type="match status" value="1"/>
</dbReference>
<dbReference type="GO" id="GO:0008897">
    <property type="term" value="F:holo-[acyl-carrier-protein] synthase activity"/>
    <property type="evidence" value="ECO:0007669"/>
    <property type="project" value="UniProtKB-EC"/>
</dbReference>
<evidence type="ECO:0000256" key="7">
    <source>
        <dbReference type="ARBA" id="ARBA00023160"/>
    </source>
</evidence>
<dbReference type="SUPFAM" id="SSF56214">
    <property type="entry name" value="4'-phosphopantetheinyl transferase"/>
    <property type="match status" value="1"/>
</dbReference>
<dbReference type="InterPro" id="IPR008278">
    <property type="entry name" value="4-PPantetheinyl_Trfase_dom"/>
</dbReference>
<dbReference type="InterPro" id="IPR037143">
    <property type="entry name" value="4-PPantetheinyl_Trfase_dom_sf"/>
</dbReference>
<evidence type="ECO:0000256" key="1">
    <source>
        <dbReference type="ARBA" id="ARBA00022516"/>
    </source>
</evidence>
<dbReference type="NCBIfam" id="TIGR00556">
    <property type="entry name" value="pantethn_trn"/>
    <property type="match status" value="1"/>
</dbReference>
<keyword evidence="5" id="KW-0460">Magnesium</keyword>
<dbReference type="Gene3D" id="3.90.470.20">
    <property type="entry name" value="4'-phosphopantetheinyl transferase domain"/>
    <property type="match status" value="1"/>
</dbReference>
<evidence type="ECO:0000313" key="9">
    <source>
        <dbReference type="EMBL" id="MPN29783.1"/>
    </source>
</evidence>
<proteinExistence type="inferred from homology"/>